<dbReference type="Proteomes" id="UP000649617">
    <property type="component" value="Unassembled WGS sequence"/>
</dbReference>
<sequence>MTSTRAAVKPCQALSARDVARRAQRVERVTELPEVVAAVLPQHLEFLHAQQKQAEEVSAHDFFQRRDLHQKMRSLALSDHFDNFGKSRFQKLGLAFAAKQFIPRHAAAPNSGSLTAVDGQKESSKPSAKAFILSQEALAQDFKRWSQYTQEISASIQEADRHKDVDVKRRQIDILFAELPRFMEFLPEAVPVESLELEINHDRSLKPGFPRRWPAQSRKFRRTESQALIEIFRAWSFASWPLGGAELGLDRATFARFVLDVGLADERKVPLFWALSLFDCLSHNTRVCAKNDLAPQAAPLLPVVKWWDLLSIIEVLTAQHFRTTTTALRVKFIESIAEISRFRLPPYALKAVNITQAQLEFVLQGVKADSNESDDEQSKANQDTQTKAAEPRTSLNEAKDLGNASKEQLSITEDARSQRQKGMLVEPEVLHILWQHEAIFKSLHTAYADHAGHMTFAALIQLCKDFSLAPHLISLHQLRKIYESAECLDPASGAPRQFRV</sequence>
<dbReference type="AlphaFoldDB" id="A0A812VKV4"/>
<evidence type="ECO:0000256" key="1">
    <source>
        <dbReference type="SAM" id="MobiDB-lite"/>
    </source>
</evidence>
<protein>
    <submittedName>
        <fullName evidence="2">Uncharacterized protein</fullName>
    </submittedName>
</protein>
<reference evidence="2" key="1">
    <citation type="submission" date="2021-02" db="EMBL/GenBank/DDBJ databases">
        <authorList>
            <person name="Dougan E. K."/>
            <person name="Rhodes N."/>
            <person name="Thang M."/>
            <person name="Chan C."/>
        </authorList>
    </citation>
    <scope>NUCLEOTIDE SEQUENCE</scope>
</reference>
<feature type="region of interest" description="Disordered" evidence="1">
    <location>
        <begin position="370"/>
        <end position="413"/>
    </location>
</feature>
<dbReference type="OrthoDB" id="419634at2759"/>
<name>A0A812VKV4_SYMPI</name>
<comment type="caution">
    <text evidence="2">The sequence shown here is derived from an EMBL/GenBank/DDBJ whole genome shotgun (WGS) entry which is preliminary data.</text>
</comment>
<keyword evidence="3" id="KW-1185">Reference proteome</keyword>
<accession>A0A812VKV4</accession>
<proteinExistence type="predicted"/>
<organism evidence="2 3">
    <name type="scientific">Symbiodinium pilosum</name>
    <name type="common">Dinoflagellate</name>
    <dbReference type="NCBI Taxonomy" id="2952"/>
    <lineage>
        <taxon>Eukaryota</taxon>
        <taxon>Sar</taxon>
        <taxon>Alveolata</taxon>
        <taxon>Dinophyceae</taxon>
        <taxon>Suessiales</taxon>
        <taxon>Symbiodiniaceae</taxon>
        <taxon>Symbiodinium</taxon>
    </lineage>
</organism>
<evidence type="ECO:0000313" key="2">
    <source>
        <dbReference type="EMBL" id="CAE7627518.1"/>
    </source>
</evidence>
<dbReference type="EMBL" id="CAJNIZ010042591">
    <property type="protein sequence ID" value="CAE7627518.1"/>
    <property type="molecule type" value="Genomic_DNA"/>
</dbReference>
<gene>
    <name evidence="2" type="ORF">SPIL2461_LOCUS16433</name>
</gene>
<evidence type="ECO:0000313" key="3">
    <source>
        <dbReference type="Proteomes" id="UP000649617"/>
    </source>
</evidence>